<evidence type="ECO:0000256" key="1">
    <source>
        <dbReference type="SAM" id="Phobius"/>
    </source>
</evidence>
<reference evidence="2" key="2">
    <citation type="submission" date="2014-06" db="EMBL/GenBank/DDBJ databases">
        <authorList>
            <person name="Aslett M."/>
            <person name="De Silva Nishadi"/>
        </authorList>
    </citation>
    <scope>NUCLEOTIDE SEQUENCE</scope>
    <source>
        <strain evidence="2">Bond</strain>
    </source>
</reference>
<name>A0A061BSD8_BABBI</name>
<proteinExistence type="predicted"/>
<evidence type="ECO:0008006" key="3">
    <source>
        <dbReference type="Google" id="ProtNLM"/>
    </source>
</evidence>
<keyword evidence="1" id="KW-0472">Membrane</keyword>
<gene>
    <name evidence="2" type="ORF">BBBOND_0001060</name>
</gene>
<reference evidence="2" key="1">
    <citation type="journal article" date="2014" name="Nucleic Acids Res.">
        <title>The evolutionary dynamics of variant antigen genes in Babesia reveal a history of genomic innovation underlying host-parasite interaction.</title>
        <authorList>
            <person name="Jackson A.P."/>
            <person name="Otto T.D."/>
            <person name="Darby A."/>
            <person name="Ramaprasad A."/>
            <person name="Xia D."/>
            <person name="Echaide I.E."/>
            <person name="Farber M."/>
            <person name="Gahlot S."/>
            <person name="Gamble J."/>
            <person name="Gupta D."/>
            <person name="Gupta Y."/>
            <person name="Jackson L."/>
            <person name="Malandrin L."/>
            <person name="Malas T.B."/>
            <person name="Moussa E."/>
            <person name="Nair M."/>
            <person name="Reid AJ."/>
            <person name="Sanders M."/>
            <person name="Sharma J."/>
            <person name="Tracey A."/>
            <person name="Quail M.A."/>
            <person name="Weir W."/>
            <person name="Wastling J.M."/>
            <person name="Hall N."/>
            <person name="Willadsen P."/>
            <person name="Lingelbach K."/>
            <person name="Shiels B."/>
            <person name="Tait A."/>
            <person name="Berriman M."/>
            <person name="Allred D.R."/>
            <person name="Pain A."/>
        </authorList>
    </citation>
    <scope>NUCLEOTIDE SEQUENCE</scope>
    <source>
        <strain evidence="2">Bond</strain>
    </source>
</reference>
<dbReference type="OrthoDB" id="366920at2759"/>
<dbReference type="EMBL" id="LK054906">
    <property type="protein sequence ID" value="CDR71456.1"/>
    <property type="molecule type" value="Genomic_DNA"/>
</dbReference>
<evidence type="ECO:0000313" key="2">
    <source>
        <dbReference type="EMBL" id="CDR71456.1"/>
    </source>
</evidence>
<dbReference type="GeneID" id="24561682"/>
<keyword evidence="1" id="KW-1133">Transmembrane helix</keyword>
<dbReference type="RefSeq" id="XP_012770404.1">
    <property type="nucleotide sequence ID" value="XM_012914950.1"/>
</dbReference>
<keyword evidence="1" id="KW-0812">Transmembrane</keyword>
<dbReference type="KEGG" id="bbig:BBBOND_0001060"/>
<accession>A0A061BSD8</accession>
<dbReference type="VEuPathDB" id="PiroplasmaDB:BBBOND_0001060"/>
<sequence length="1635" mass="183202">MEFKSLKDSVKEKVLNRVHEMGNEIERQFNAQIEKPIKNVDIELKKVKTDLHGWIQKAEGAVNAVIWRCDQVLEKVKEKSPGPMKTPIGMAAEKLQSEALRLRDAAEQTVSAVKVKVENAEFQLKILNNSLKKDLANVKWEIMKKITGVKTAIGYLHNTVTGNVGLVDVKNKKIEKVIEHIKNAVEGIKGHVGDSKKPEYNNPKDVSIYYNWDDIRETIGDYVAKIKGEKGKGALHNTEGLTQIVTGIGEYAKAFGAYLESQVHSKWLNEIVEEKDGALNNQIYSYVYSKSEISGVGHNEKAAKVKRAIKSALPGVINGLIEQVAMESGVKSATTEDIANTYKTFVEEIKNKIADDSLVKAAVLLVEGELGVGNSNPDTPTYNALKYVLYTILKSLENSIQRIASEINKFADDAKIATLNTIIANVDRIREQVDNRRKLDYEKYLGHKIDTALKAAHEKIKTLHDNLGVALDPGSTDDNPSNAKLVDQAIDCMKETLDTQLPWYASSHVDTGFPLLQNGEVSLQTLTTYENAKDGTGVRKTLETAIKDIEDKGLRKLELIGRNPSPGVNMIDEQTFTSQVTIVKEQLAVLAGLVKRGEGTKPAGNDENGMQDYLQDLKELFGDREHKLTTTGFKGSTVKGLEKIWKHALTILGNDANDSKPNTLSTIIHKATNFYTSVIAPAATETINGIKVFIEEQVAAKINSIQETARTVYYLKITDMFHTMRNRVTTNINTINEKIAENLSTGVKGLFKNMHTHKTIIDTVASKSDFVPASIQFCPFLTKLIDYVNGDVKKIDENFGRISNLNIHVKNLFLGLSEFKHFNNEVSLRLSTLSSATSALDPQALPDAGRPVLRALQQGMMGFVGELGKGYVNRYDGGESIKEWVKRDGEKDVLTPEGKNGAKVFLTLLEILGHDLTMLRNECKLNWKKQKVCLKKSNGNRYELGRFLKDCGYGVPSQEGKQDDELKWKDEWTSEKIVSRLETVIKAAETVTHLQKCETNLNEHRTPKKTNNIDIFDIIECIMSHLKEYYRVGHLATLNAKKHPLSIYDMLQWLTGIPNNPVYVDLSADGFDSLFDKPKADSTDTEDGDITVDPNVESLNTYKETITPVLLSGVLTEVCAQSHSVLTAVLGHGHAGGRYACEFNTNTDGFMYPSDMNALICMMFEIAKRLHHQLYFLYRQCHDGTDLSGWSDCWYGNSIAGSSWKCNTIQCPNQTSNQMENQKHNQSCDQKCNQTANCGLKSPLQSYLEDGLHGFLPHQLKVERGQLVCSVKHSNMPCKTPMGFADISYMASHRQQGKHLKEVLFDFCSEEWSALSRLCGILNCLLPSAPKTLQDMFGFYNTFLSGWSKTVEREFNKAASEANFNRDNASLEIRPIFSSSDHGESNNMPHLKGDLYSLVNCKYSTNAHPAYPCGPYLRPMCYYSCGIFAAKHNDKYLSWIVYLTETFHNLLEQLYNDCCKNCGSSTSKCRVSKCADGCGAKAKPDNLVATHKETCNSIVHCKLMRPTLFRYGFVYRNIRSLSGVDTVQAKRTCKDFCDALEKVINKQEKLHRALAELVYRTIPNYLFQIRFPFMTLTLSLWLLSLLYLLHIMVIRLDLLHIKSHLHSPSSHRIAAQSLLAAARVNKLNRVFYLQP</sequence>
<organism evidence="2">
    <name type="scientific">Babesia bigemina</name>
    <dbReference type="NCBI Taxonomy" id="5866"/>
    <lineage>
        <taxon>Eukaryota</taxon>
        <taxon>Sar</taxon>
        <taxon>Alveolata</taxon>
        <taxon>Apicomplexa</taxon>
        <taxon>Aconoidasida</taxon>
        <taxon>Piroplasmida</taxon>
        <taxon>Babesiidae</taxon>
        <taxon>Babesia</taxon>
    </lineage>
</organism>
<protein>
    <recommendedName>
        <fullName evidence="3">C3H1-type domain-containing protein</fullName>
    </recommendedName>
</protein>
<feature type="transmembrane region" description="Helical" evidence="1">
    <location>
        <begin position="1571"/>
        <end position="1594"/>
    </location>
</feature>